<dbReference type="GO" id="GO:0003700">
    <property type="term" value="F:DNA-binding transcription factor activity"/>
    <property type="evidence" value="ECO:0007669"/>
    <property type="project" value="InterPro"/>
</dbReference>
<evidence type="ECO:0000313" key="12">
    <source>
        <dbReference type="EMBL" id="GMS94892.1"/>
    </source>
</evidence>
<dbReference type="PANTHER" id="PTHR46011:SF6">
    <property type="entry name" value="HIGH ZINC ACTIVATED NUCLEAR RECEPTOR PROTEIN"/>
    <property type="match status" value="1"/>
</dbReference>
<name>A0AAV5TL47_9BILA</name>
<comment type="similarity">
    <text evidence="9">Belongs to the nuclear hormone receptor family.</text>
</comment>
<evidence type="ECO:0000256" key="3">
    <source>
        <dbReference type="ARBA" id="ARBA00022833"/>
    </source>
</evidence>
<dbReference type="SUPFAM" id="SSF57716">
    <property type="entry name" value="Glucocorticoid receptor-like (DNA-binding domain)"/>
    <property type="match status" value="1"/>
</dbReference>
<dbReference type="Pfam" id="PF00105">
    <property type="entry name" value="zf-C4"/>
    <property type="match status" value="1"/>
</dbReference>
<dbReference type="InterPro" id="IPR000536">
    <property type="entry name" value="Nucl_hrmn_rcpt_lig-bd"/>
</dbReference>
<keyword evidence="13" id="KW-1185">Reference proteome</keyword>
<dbReference type="GO" id="GO:0005634">
    <property type="term" value="C:nucleus"/>
    <property type="evidence" value="ECO:0007669"/>
    <property type="project" value="UniProtKB-SubCell"/>
</dbReference>
<keyword evidence="2 9" id="KW-0863">Zinc-finger</keyword>
<evidence type="ECO:0000256" key="8">
    <source>
        <dbReference type="ARBA" id="ARBA00023242"/>
    </source>
</evidence>
<evidence type="ECO:0000256" key="4">
    <source>
        <dbReference type="ARBA" id="ARBA00023015"/>
    </source>
</evidence>
<dbReference type="InterPro" id="IPR035500">
    <property type="entry name" value="NHR-like_dom_sf"/>
</dbReference>
<keyword evidence="3 9" id="KW-0862">Zinc</keyword>
<organism evidence="12 13">
    <name type="scientific">Pristionchus entomophagus</name>
    <dbReference type="NCBI Taxonomy" id="358040"/>
    <lineage>
        <taxon>Eukaryota</taxon>
        <taxon>Metazoa</taxon>
        <taxon>Ecdysozoa</taxon>
        <taxon>Nematoda</taxon>
        <taxon>Chromadorea</taxon>
        <taxon>Rhabditida</taxon>
        <taxon>Rhabditina</taxon>
        <taxon>Diplogasteromorpha</taxon>
        <taxon>Diplogasteroidea</taxon>
        <taxon>Neodiplogasteridae</taxon>
        <taxon>Pristionchus</taxon>
    </lineage>
</organism>
<evidence type="ECO:0000313" key="13">
    <source>
        <dbReference type="Proteomes" id="UP001432027"/>
    </source>
</evidence>
<reference evidence="12" key="1">
    <citation type="submission" date="2023-10" db="EMBL/GenBank/DDBJ databases">
        <title>Genome assembly of Pristionchus species.</title>
        <authorList>
            <person name="Yoshida K."/>
            <person name="Sommer R.J."/>
        </authorList>
    </citation>
    <scope>NUCLEOTIDE SEQUENCE</scope>
    <source>
        <strain evidence="12">RS0144</strain>
    </source>
</reference>
<evidence type="ECO:0000259" key="11">
    <source>
        <dbReference type="PROSITE" id="PS51843"/>
    </source>
</evidence>
<comment type="subcellular location">
    <subcellularLocation>
        <location evidence="9">Nucleus</location>
    </subcellularLocation>
</comment>
<dbReference type="SUPFAM" id="SSF48508">
    <property type="entry name" value="Nuclear receptor ligand-binding domain"/>
    <property type="match status" value="1"/>
</dbReference>
<evidence type="ECO:0000256" key="2">
    <source>
        <dbReference type="ARBA" id="ARBA00022771"/>
    </source>
</evidence>
<accession>A0AAV5TL47</accession>
<feature type="domain" description="Nuclear receptor" evidence="10">
    <location>
        <begin position="8"/>
        <end position="85"/>
    </location>
</feature>
<dbReference type="Gene3D" id="3.30.50.10">
    <property type="entry name" value="Erythroid Transcription Factor GATA-1, subunit A"/>
    <property type="match status" value="1"/>
</dbReference>
<dbReference type="GO" id="GO:0043565">
    <property type="term" value="F:sequence-specific DNA binding"/>
    <property type="evidence" value="ECO:0007669"/>
    <property type="project" value="InterPro"/>
</dbReference>
<dbReference type="PROSITE" id="PS51843">
    <property type="entry name" value="NR_LBD"/>
    <property type="match status" value="1"/>
</dbReference>
<comment type="caution">
    <text evidence="12">The sequence shown here is derived from an EMBL/GenBank/DDBJ whole genome shotgun (WGS) entry which is preliminary data.</text>
</comment>
<protein>
    <recommendedName>
        <fullName evidence="14">Nuclear receptor</fullName>
    </recommendedName>
</protein>
<evidence type="ECO:0000256" key="7">
    <source>
        <dbReference type="ARBA" id="ARBA00023170"/>
    </source>
</evidence>
<evidence type="ECO:0000256" key="9">
    <source>
        <dbReference type="RuleBase" id="RU004334"/>
    </source>
</evidence>
<dbReference type="PROSITE" id="PS51030">
    <property type="entry name" value="NUCLEAR_REC_DBD_2"/>
    <property type="match status" value="1"/>
</dbReference>
<dbReference type="PANTHER" id="PTHR46011">
    <property type="entry name" value="NUCLEAR HORMONE RECEPTOR FAMILY MEMBER NHR-86-RELATED"/>
    <property type="match status" value="1"/>
</dbReference>
<proteinExistence type="inferred from homology"/>
<evidence type="ECO:0000259" key="10">
    <source>
        <dbReference type="PROSITE" id="PS51030"/>
    </source>
</evidence>
<keyword evidence="8 9" id="KW-0539">Nucleus</keyword>
<keyword evidence="7 9" id="KW-0675">Receptor</keyword>
<evidence type="ECO:0000256" key="5">
    <source>
        <dbReference type="ARBA" id="ARBA00023125"/>
    </source>
</evidence>
<gene>
    <name evidence="12" type="ORF">PENTCL1PPCAC_17067</name>
</gene>
<evidence type="ECO:0008006" key="14">
    <source>
        <dbReference type="Google" id="ProtNLM"/>
    </source>
</evidence>
<dbReference type="InterPro" id="IPR013088">
    <property type="entry name" value="Znf_NHR/GATA"/>
</dbReference>
<evidence type="ECO:0000256" key="1">
    <source>
        <dbReference type="ARBA" id="ARBA00022723"/>
    </source>
</evidence>
<evidence type="ECO:0000256" key="6">
    <source>
        <dbReference type="ARBA" id="ARBA00023163"/>
    </source>
</evidence>
<dbReference type="GO" id="GO:0008270">
    <property type="term" value="F:zinc ion binding"/>
    <property type="evidence" value="ECO:0007669"/>
    <property type="project" value="UniProtKB-KW"/>
</dbReference>
<dbReference type="InterPro" id="IPR001628">
    <property type="entry name" value="Znf_hrmn_rcpt"/>
</dbReference>
<dbReference type="SMART" id="SM00430">
    <property type="entry name" value="HOLI"/>
    <property type="match status" value="1"/>
</dbReference>
<keyword evidence="1 9" id="KW-0479">Metal-binding</keyword>
<dbReference type="Proteomes" id="UP001432027">
    <property type="component" value="Unassembled WGS sequence"/>
</dbReference>
<feature type="domain" description="NR LBD" evidence="11">
    <location>
        <begin position="129"/>
        <end position="372"/>
    </location>
</feature>
<keyword evidence="6 9" id="KW-0804">Transcription</keyword>
<dbReference type="AlphaFoldDB" id="A0AAV5TL47"/>
<dbReference type="EMBL" id="BTSX01000004">
    <property type="protein sequence ID" value="GMS94892.1"/>
    <property type="molecule type" value="Genomic_DNA"/>
</dbReference>
<keyword evidence="4 9" id="KW-0805">Transcription regulation</keyword>
<keyword evidence="5 9" id="KW-0238">DNA-binding</keyword>
<dbReference type="SMART" id="SM00399">
    <property type="entry name" value="ZnF_C4"/>
    <property type="match status" value="1"/>
</dbReference>
<dbReference type="Gene3D" id="1.10.565.10">
    <property type="entry name" value="Retinoid X Receptor"/>
    <property type="match status" value="1"/>
</dbReference>
<dbReference type="PROSITE" id="PS00031">
    <property type="entry name" value="NUCLEAR_REC_DBD_1"/>
    <property type="match status" value="1"/>
</dbReference>
<dbReference type="PRINTS" id="PR00047">
    <property type="entry name" value="STROIDFINGER"/>
</dbReference>
<dbReference type="Pfam" id="PF00104">
    <property type="entry name" value="Hormone_recep"/>
    <property type="match status" value="1"/>
</dbReference>
<sequence length="372" mass="42928">MSVIAADSGKCLVCAAPITSIHFGIDACRACTSFFKRTKLSGKRFPCRRGGPGRCDITRGDNFVCRRCRFDKCVEVGMVYEGLMRAAKKTPKEDRQVSTIIETPSMSNERILGKIAREYKSCMDRRRVQERILISTANVKERLPHPTEEIYSTNFECSIRTLYISITEIWSFFKVLFPSLMERPLSDQLELFRTYLPKVHSVECFFRTIQIFGNCNKYLMCSAIMSVNKLNPEDWISPTDGGSNRSTLVETLRVYVNDQMAVVVPSLERAQITEREMHALLALILCDSDWRTDSCERLLSSLDEIRSEVLEDLRRYYKEELGLTEYSTRLGNLMTVCHAIREANTIFQECFRMQVTLFDLYTSEKLIQELFL</sequence>